<keyword evidence="1" id="KW-0805">Transcription regulation</keyword>
<dbReference type="SMART" id="SM00345">
    <property type="entry name" value="HTH_GNTR"/>
    <property type="match status" value="1"/>
</dbReference>
<feature type="domain" description="HTH gntR-type" evidence="4">
    <location>
        <begin position="8"/>
        <end position="75"/>
    </location>
</feature>
<keyword evidence="3" id="KW-0804">Transcription</keyword>
<dbReference type="InterPro" id="IPR036388">
    <property type="entry name" value="WH-like_DNA-bd_sf"/>
</dbReference>
<dbReference type="SUPFAM" id="SSF48008">
    <property type="entry name" value="GntR ligand-binding domain-like"/>
    <property type="match status" value="1"/>
</dbReference>
<evidence type="ECO:0000256" key="1">
    <source>
        <dbReference type="ARBA" id="ARBA00023015"/>
    </source>
</evidence>
<dbReference type="PANTHER" id="PTHR43537">
    <property type="entry name" value="TRANSCRIPTIONAL REGULATOR, GNTR FAMILY"/>
    <property type="match status" value="1"/>
</dbReference>
<dbReference type="Pfam" id="PF07729">
    <property type="entry name" value="FCD"/>
    <property type="match status" value="1"/>
</dbReference>
<reference evidence="6" key="1">
    <citation type="submission" date="2016-11" db="EMBL/GenBank/DDBJ databases">
        <authorList>
            <person name="Varghese N."/>
            <person name="Submissions S."/>
        </authorList>
    </citation>
    <scope>NUCLEOTIDE SEQUENCE [LARGE SCALE GENOMIC DNA]</scope>
    <source>
        <strain evidence="6">DSM 9756</strain>
    </source>
</reference>
<dbReference type="Gene3D" id="1.10.10.10">
    <property type="entry name" value="Winged helix-like DNA-binding domain superfamily/Winged helix DNA-binding domain"/>
    <property type="match status" value="1"/>
</dbReference>
<organism evidence="5 6">
    <name type="scientific">Desulfacinum infernum DSM 9756</name>
    <dbReference type="NCBI Taxonomy" id="1121391"/>
    <lineage>
        <taxon>Bacteria</taxon>
        <taxon>Pseudomonadati</taxon>
        <taxon>Thermodesulfobacteriota</taxon>
        <taxon>Syntrophobacteria</taxon>
        <taxon>Syntrophobacterales</taxon>
        <taxon>Syntrophobacteraceae</taxon>
        <taxon>Desulfacinum</taxon>
    </lineage>
</organism>
<dbReference type="CDD" id="cd07377">
    <property type="entry name" value="WHTH_GntR"/>
    <property type="match status" value="1"/>
</dbReference>
<keyword evidence="2 5" id="KW-0238">DNA-binding</keyword>
<evidence type="ECO:0000313" key="6">
    <source>
        <dbReference type="Proteomes" id="UP000184076"/>
    </source>
</evidence>
<dbReference type="AlphaFoldDB" id="A0A1M5AHB3"/>
<name>A0A1M5AHB3_9BACT</name>
<dbReference type="SMART" id="SM00895">
    <property type="entry name" value="FCD"/>
    <property type="match status" value="1"/>
</dbReference>
<evidence type="ECO:0000259" key="4">
    <source>
        <dbReference type="PROSITE" id="PS50949"/>
    </source>
</evidence>
<evidence type="ECO:0000256" key="2">
    <source>
        <dbReference type="ARBA" id="ARBA00023125"/>
    </source>
</evidence>
<dbReference type="InterPro" id="IPR036390">
    <property type="entry name" value="WH_DNA-bd_sf"/>
</dbReference>
<dbReference type="Pfam" id="PF00392">
    <property type="entry name" value="GntR"/>
    <property type="match status" value="1"/>
</dbReference>
<dbReference type="InterPro" id="IPR008920">
    <property type="entry name" value="TF_FadR/GntR_C"/>
</dbReference>
<dbReference type="InterPro" id="IPR000524">
    <property type="entry name" value="Tscrpt_reg_HTH_GntR"/>
</dbReference>
<dbReference type="Proteomes" id="UP000184076">
    <property type="component" value="Unassembled WGS sequence"/>
</dbReference>
<dbReference type="PANTHER" id="PTHR43537:SF24">
    <property type="entry name" value="GLUCONATE OPERON TRANSCRIPTIONAL REPRESSOR"/>
    <property type="match status" value="1"/>
</dbReference>
<dbReference type="EMBL" id="FQVB01000014">
    <property type="protein sequence ID" value="SHF29302.1"/>
    <property type="molecule type" value="Genomic_DNA"/>
</dbReference>
<dbReference type="PROSITE" id="PS50949">
    <property type="entry name" value="HTH_GNTR"/>
    <property type="match status" value="1"/>
</dbReference>
<proteinExistence type="predicted"/>
<dbReference type="SUPFAM" id="SSF46785">
    <property type="entry name" value="Winged helix' DNA-binding domain"/>
    <property type="match status" value="1"/>
</dbReference>
<evidence type="ECO:0000313" key="5">
    <source>
        <dbReference type="EMBL" id="SHF29302.1"/>
    </source>
</evidence>
<dbReference type="InterPro" id="IPR011711">
    <property type="entry name" value="GntR_C"/>
</dbReference>
<accession>A0A1M5AHB3</accession>
<dbReference type="GO" id="GO:0003700">
    <property type="term" value="F:DNA-binding transcription factor activity"/>
    <property type="evidence" value="ECO:0007669"/>
    <property type="project" value="InterPro"/>
</dbReference>
<keyword evidence="6" id="KW-1185">Reference proteome</keyword>
<evidence type="ECO:0000256" key="3">
    <source>
        <dbReference type="ARBA" id="ARBA00023163"/>
    </source>
</evidence>
<sequence length="205" mass="24344">MLMHLVTDSITEQIYRIIKEKILLTDLKMGEQINPRELASEFNVSVMPVRDALRRLVNEGLVVNKARVGFFVRSFTRREIQDIMEVRRLYELYCLDQYFHELDREKLREILNACRETETLSRRHFDELDEAIHELIITASHNDYLIESYHNVKNQIIICRHLDRDRMEVAHGEHIRLLEAILEGKKEKAVDILRSHINRVAEAIL</sequence>
<dbReference type="Gene3D" id="1.20.120.530">
    <property type="entry name" value="GntR ligand-binding domain-like"/>
    <property type="match status" value="1"/>
</dbReference>
<protein>
    <submittedName>
        <fullName evidence="5">DNA-binding transcriptional regulator, GntR family</fullName>
    </submittedName>
</protein>
<dbReference type="GO" id="GO:0003677">
    <property type="term" value="F:DNA binding"/>
    <property type="evidence" value="ECO:0007669"/>
    <property type="project" value="UniProtKB-KW"/>
</dbReference>
<dbReference type="STRING" id="1121391.SAMN02745206_01702"/>
<gene>
    <name evidence="5" type="ORF">SAMN02745206_01702</name>
</gene>